<feature type="signal peptide" evidence="9">
    <location>
        <begin position="1"/>
        <end position="25"/>
    </location>
</feature>
<evidence type="ECO:0000256" key="2">
    <source>
        <dbReference type="ARBA" id="ARBA00010781"/>
    </source>
</evidence>
<keyword evidence="6 9" id="KW-0732">Signal</keyword>
<protein>
    <recommendedName>
        <fullName evidence="9">Phytosulfokine</fullName>
    </recommendedName>
    <component>
        <recommendedName>
            <fullName evidence="9">Phytosulfokine-alpha</fullName>
            <shortName evidence="9">PSK-alpha</shortName>
            <shortName evidence="9">Phytosulfokine-a</shortName>
        </recommendedName>
    </component>
    <component>
        <recommendedName>
            <fullName evidence="9">Phytosulfokine-beta</fullName>
            <shortName evidence="9">PSK-beta</shortName>
            <shortName evidence="9">Phytosulfokine-b</shortName>
        </recommendedName>
    </component>
</protein>
<dbReference type="KEGG" id="zju:107432154"/>
<comment type="function">
    <text evidence="9">Promotes plant cell differentiation, organogenesis and somatic embryogenesis as well as cell proliferation.</text>
</comment>
<name>A0A6P4BHX4_ZIZJJ</name>
<dbReference type="Proteomes" id="UP001652623">
    <property type="component" value="Chromosome 11"/>
</dbReference>
<comment type="PTM">
    <text evidence="9">PSK-alpha is produced by endopeptidase digestion. PSK-beta is produced from PSK-alpha by exopeptidase digestion.</text>
</comment>
<dbReference type="PANTHER" id="PTHR33285">
    <property type="entry name" value="PHYTOSULFOKINES 3"/>
    <property type="match status" value="1"/>
</dbReference>
<evidence type="ECO:0000256" key="6">
    <source>
        <dbReference type="ARBA" id="ARBA00022729"/>
    </source>
</evidence>
<dbReference type="RefSeq" id="XP_015898715.1">
    <property type="nucleotide sequence ID" value="XM_016043229.2"/>
</dbReference>
<keyword evidence="4 9" id="KW-0964">Secreted</keyword>
<proteinExistence type="inferred from homology"/>
<dbReference type="Pfam" id="PF06404">
    <property type="entry name" value="PSK"/>
    <property type="match status" value="1"/>
</dbReference>
<gene>
    <name evidence="11" type="primary">LOC107432154</name>
</gene>
<keyword evidence="3 9" id="KW-0217">Developmental protein</keyword>
<dbReference type="AlphaFoldDB" id="A0A6P4BHX4"/>
<accession>A0A6P4BHX4</accession>
<evidence type="ECO:0000256" key="1">
    <source>
        <dbReference type="ARBA" id="ARBA00004613"/>
    </source>
</evidence>
<evidence type="ECO:0000313" key="11">
    <source>
        <dbReference type="RefSeq" id="XP_015898715.1"/>
    </source>
</evidence>
<evidence type="ECO:0000256" key="5">
    <source>
        <dbReference type="ARBA" id="ARBA00022641"/>
    </source>
</evidence>
<keyword evidence="7 9" id="KW-0221">Differentiation</keyword>
<evidence type="ECO:0000313" key="10">
    <source>
        <dbReference type="Proteomes" id="UP001652623"/>
    </source>
</evidence>
<dbReference type="GO" id="GO:0030154">
    <property type="term" value="P:cell differentiation"/>
    <property type="evidence" value="ECO:0007669"/>
    <property type="project" value="UniProtKB-UniRule"/>
</dbReference>
<evidence type="ECO:0000256" key="3">
    <source>
        <dbReference type="ARBA" id="ARBA00022473"/>
    </source>
</evidence>
<dbReference type="PANTHER" id="PTHR33285:SF33">
    <property type="entry name" value="PHYTOSULFOKINE"/>
    <property type="match status" value="1"/>
</dbReference>
<feature type="chain" id="PRO_5044518679" description="Phytosulfokine" evidence="9">
    <location>
        <begin position="26"/>
        <end position="92"/>
    </location>
</feature>
<comment type="similarity">
    <text evidence="2 9">Belongs to the phytosulfokine family.</text>
</comment>
<evidence type="ECO:0000256" key="8">
    <source>
        <dbReference type="ARBA" id="ARBA00023030"/>
    </source>
</evidence>
<dbReference type="GeneID" id="107432154"/>
<keyword evidence="8 9" id="KW-0339">Growth factor</keyword>
<sequence>MKQSSVRFLFLFLFAFLIFHQYSFARLLQPKQVEEKVTENEISHEEGSLTGMNDLLDLMGSEGCHDKEEECLNRRMIAEAHLDYIYTQHHKP</sequence>
<comment type="PTM">
    <text evidence="9">Sulfation is important for activity and for the binding to a putative membrane receptor.</text>
</comment>
<keyword evidence="5 9" id="KW-0765">Sulfation</keyword>
<dbReference type="GO" id="GO:0008283">
    <property type="term" value="P:cell population proliferation"/>
    <property type="evidence" value="ECO:0007669"/>
    <property type="project" value="UniProtKB-UniRule"/>
</dbReference>
<dbReference type="InterPro" id="IPR009438">
    <property type="entry name" value="Phytosulfokine"/>
</dbReference>
<evidence type="ECO:0000256" key="7">
    <source>
        <dbReference type="ARBA" id="ARBA00022782"/>
    </source>
</evidence>
<organism evidence="11">
    <name type="scientific">Ziziphus jujuba</name>
    <name type="common">Chinese jujube</name>
    <name type="synonym">Ziziphus sativa</name>
    <dbReference type="NCBI Taxonomy" id="326968"/>
    <lineage>
        <taxon>Eukaryota</taxon>
        <taxon>Viridiplantae</taxon>
        <taxon>Streptophyta</taxon>
        <taxon>Embryophyta</taxon>
        <taxon>Tracheophyta</taxon>
        <taxon>Spermatophyta</taxon>
        <taxon>Magnoliopsida</taxon>
        <taxon>eudicotyledons</taxon>
        <taxon>Gunneridae</taxon>
        <taxon>Pentapetalae</taxon>
        <taxon>rosids</taxon>
        <taxon>fabids</taxon>
        <taxon>Rosales</taxon>
        <taxon>Rhamnaceae</taxon>
        <taxon>Paliureae</taxon>
        <taxon>Ziziphus</taxon>
    </lineage>
</organism>
<dbReference type="GO" id="GO:0008083">
    <property type="term" value="F:growth factor activity"/>
    <property type="evidence" value="ECO:0007669"/>
    <property type="project" value="UniProtKB-UniRule"/>
</dbReference>
<comment type="subcellular location">
    <subcellularLocation>
        <location evidence="1 9">Secreted</location>
    </subcellularLocation>
</comment>
<reference evidence="11" key="1">
    <citation type="submission" date="2022-04" db="UniProtKB">
        <authorList>
            <consortium name="RefSeq"/>
        </authorList>
    </citation>
    <scope>IDENTIFICATION</scope>
    <source>
        <tissue evidence="11">In vitro plantlets</tissue>
    </source>
</reference>
<evidence type="ECO:0000256" key="9">
    <source>
        <dbReference type="RuleBase" id="RU368031"/>
    </source>
</evidence>
<keyword evidence="10" id="KW-1185">Reference proteome</keyword>
<evidence type="ECO:0000256" key="4">
    <source>
        <dbReference type="ARBA" id="ARBA00022525"/>
    </source>
</evidence>
<dbReference type="GO" id="GO:0005576">
    <property type="term" value="C:extracellular region"/>
    <property type="evidence" value="ECO:0007669"/>
    <property type="project" value="UniProtKB-SubCell"/>
</dbReference>